<evidence type="ECO:0000256" key="2">
    <source>
        <dbReference type="ARBA" id="ARBA00022571"/>
    </source>
</evidence>
<dbReference type="EMBL" id="DTMM01000153">
    <property type="protein sequence ID" value="HFT93725.1"/>
    <property type="molecule type" value="Genomic_DNA"/>
</dbReference>
<comment type="similarity">
    <text evidence="9">Belongs to the acetylglutamate kinase family. ArgB subfamily.</text>
</comment>
<evidence type="ECO:0000256" key="5">
    <source>
        <dbReference type="ARBA" id="ARBA00022741"/>
    </source>
</evidence>
<comment type="function">
    <text evidence="9">Catalyzes the ATP-dependent phosphorylation of N-acetyl-L-glutamate.</text>
</comment>
<evidence type="ECO:0000256" key="6">
    <source>
        <dbReference type="ARBA" id="ARBA00022777"/>
    </source>
</evidence>
<keyword evidence="2 9" id="KW-0055">Arginine biosynthesis</keyword>
<dbReference type="InterPro" id="IPR036393">
    <property type="entry name" value="AceGlu_kinase-like_sf"/>
</dbReference>
<evidence type="ECO:0000313" key="11">
    <source>
        <dbReference type="EMBL" id="HFT93725.1"/>
    </source>
</evidence>
<evidence type="ECO:0000259" key="10">
    <source>
        <dbReference type="Pfam" id="PF00696"/>
    </source>
</evidence>
<keyword evidence="3 9" id="KW-0028">Amino-acid biosynthesis</keyword>
<proteinExistence type="inferred from homology"/>
<dbReference type="GO" id="GO:0005737">
    <property type="term" value="C:cytoplasm"/>
    <property type="evidence" value="ECO:0007669"/>
    <property type="project" value="UniProtKB-SubCell"/>
</dbReference>
<keyword evidence="9" id="KW-0963">Cytoplasm</keyword>
<keyword evidence="6 9" id="KW-0418">Kinase</keyword>
<sequence>MEDSQTKARILIEALPYIRAFSGKTFVIKYGGSTRGKNPGDDSDGGDVSFADDLVLLVHIGIRPVVIHGGGPEITRMMDRMGISSRFVDGLRVTDREGMEVVEMVLSGKINRELVTLVQQRGGRAVGLAGRDGNLLVGEQKSPDLGCVGKVRLVNTEVLDLLDRHRYVTIVAPVGVDDKGNPLNINADEAASEIAGALKAEKLIMMTDTPGVMGKDKKLLQSLSPSRVRDLLDDGTIHGGMVPKIAGCLKALDSGVQKVHIIDGRIPHALLLEIFTPEGVGTEIRRDDG</sequence>
<keyword evidence="5 9" id="KW-0547">Nucleotide-binding</keyword>
<comment type="catalytic activity">
    <reaction evidence="8 9">
        <text>N-acetyl-L-glutamate + ATP = N-acetyl-L-glutamyl 5-phosphate + ADP</text>
        <dbReference type="Rhea" id="RHEA:14629"/>
        <dbReference type="ChEBI" id="CHEBI:30616"/>
        <dbReference type="ChEBI" id="CHEBI:44337"/>
        <dbReference type="ChEBI" id="CHEBI:57936"/>
        <dbReference type="ChEBI" id="CHEBI:456216"/>
        <dbReference type="EC" id="2.7.2.8"/>
    </reaction>
</comment>
<evidence type="ECO:0000256" key="4">
    <source>
        <dbReference type="ARBA" id="ARBA00022679"/>
    </source>
</evidence>
<keyword evidence="7 9" id="KW-0067">ATP-binding</keyword>
<dbReference type="InterPro" id="IPR004662">
    <property type="entry name" value="AcgluKinase_fam"/>
</dbReference>
<comment type="caution">
    <text evidence="11">The sequence shown here is derived from an EMBL/GenBank/DDBJ whole genome shotgun (WGS) entry which is preliminary data.</text>
</comment>
<dbReference type="InterPro" id="IPR041727">
    <property type="entry name" value="NAGK-C"/>
</dbReference>
<dbReference type="InterPro" id="IPR001048">
    <property type="entry name" value="Asp/Glu/Uridylate_kinase"/>
</dbReference>
<feature type="binding site" evidence="9">
    <location>
        <position position="184"/>
    </location>
    <ligand>
        <name>substrate</name>
    </ligand>
</feature>
<dbReference type="NCBIfam" id="TIGR00761">
    <property type="entry name" value="argB"/>
    <property type="match status" value="1"/>
</dbReference>
<comment type="pathway">
    <text evidence="1 9">Amino-acid biosynthesis; L-arginine biosynthesis; N(2)-acetyl-L-ornithine from L-glutamate: step 2/4.</text>
</comment>
<dbReference type="HAMAP" id="MF_00082">
    <property type="entry name" value="ArgB"/>
    <property type="match status" value="1"/>
</dbReference>
<accession>A0A7C3LSS1</accession>
<feature type="site" description="Transition state stabilizer" evidence="9">
    <location>
        <position position="29"/>
    </location>
</feature>
<dbReference type="GO" id="GO:0042450">
    <property type="term" value="P:L-arginine biosynthetic process via ornithine"/>
    <property type="evidence" value="ECO:0007669"/>
    <property type="project" value="UniProtKB-UniRule"/>
</dbReference>
<protein>
    <recommendedName>
        <fullName evidence="9">Acetylglutamate kinase</fullName>
        <ecNumber evidence="9">2.7.2.8</ecNumber>
    </recommendedName>
    <alternativeName>
        <fullName evidence="9">N-acetyl-L-glutamate 5-phosphotransferase</fullName>
    </alternativeName>
    <alternativeName>
        <fullName evidence="9">NAG kinase</fullName>
        <shortName evidence="9">NAGK</shortName>
    </alternativeName>
</protein>
<evidence type="ECO:0000256" key="3">
    <source>
        <dbReference type="ARBA" id="ARBA00022605"/>
    </source>
</evidence>
<dbReference type="PIRSF" id="PIRSF000728">
    <property type="entry name" value="NAGK"/>
    <property type="match status" value="1"/>
</dbReference>
<reference evidence="11" key="1">
    <citation type="journal article" date="2020" name="mSystems">
        <title>Genome- and Community-Level Interaction Insights into Carbon Utilization and Element Cycling Functions of Hydrothermarchaeota in Hydrothermal Sediment.</title>
        <authorList>
            <person name="Zhou Z."/>
            <person name="Liu Y."/>
            <person name="Xu W."/>
            <person name="Pan J."/>
            <person name="Luo Z.H."/>
            <person name="Li M."/>
        </authorList>
    </citation>
    <scope>NUCLEOTIDE SEQUENCE [LARGE SCALE GENOMIC DNA]</scope>
    <source>
        <strain evidence="11">SpSt-902</strain>
    </source>
</reference>
<feature type="binding site" evidence="9">
    <location>
        <begin position="70"/>
        <end position="71"/>
    </location>
    <ligand>
        <name>substrate</name>
    </ligand>
</feature>
<name>A0A7C3LSS1_9BACT</name>
<comment type="subcellular location">
    <subcellularLocation>
        <location evidence="9">Cytoplasm</location>
    </subcellularLocation>
</comment>
<dbReference type="Pfam" id="PF00696">
    <property type="entry name" value="AA_kinase"/>
    <property type="match status" value="1"/>
</dbReference>
<dbReference type="SUPFAM" id="SSF53633">
    <property type="entry name" value="Carbamate kinase-like"/>
    <property type="match status" value="1"/>
</dbReference>
<gene>
    <name evidence="9 11" type="primary">argB</name>
    <name evidence="11" type="ORF">ENX03_07310</name>
</gene>
<dbReference type="Gene3D" id="3.40.1160.10">
    <property type="entry name" value="Acetylglutamate kinase-like"/>
    <property type="match status" value="1"/>
</dbReference>
<dbReference type="FunFam" id="3.40.1160.10:FF:000004">
    <property type="entry name" value="Acetylglutamate kinase"/>
    <property type="match status" value="1"/>
</dbReference>
<organism evidence="11">
    <name type="scientific">Leptospirillum ferriphilum</name>
    <dbReference type="NCBI Taxonomy" id="178606"/>
    <lineage>
        <taxon>Bacteria</taxon>
        <taxon>Pseudomonadati</taxon>
        <taxon>Nitrospirota</taxon>
        <taxon>Nitrospiria</taxon>
        <taxon>Nitrospirales</taxon>
        <taxon>Nitrospiraceae</taxon>
        <taxon>Leptospirillum</taxon>
    </lineage>
</organism>
<dbReference type="PANTHER" id="PTHR23342">
    <property type="entry name" value="N-ACETYLGLUTAMATE SYNTHASE"/>
    <property type="match status" value="1"/>
</dbReference>
<evidence type="ECO:0000256" key="1">
    <source>
        <dbReference type="ARBA" id="ARBA00004828"/>
    </source>
</evidence>
<keyword evidence="4 9" id="KW-0808">Transferase</keyword>
<feature type="site" description="Transition state stabilizer" evidence="9">
    <location>
        <position position="244"/>
    </location>
</feature>
<dbReference type="UniPathway" id="UPA00068">
    <property type="reaction ID" value="UER00107"/>
</dbReference>
<dbReference type="InterPro" id="IPR037528">
    <property type="entry name" value="ArgB"/>
</dbReference>
<evidence type="ECO:0000256" key="7">
    <source>
        <dbReference type="ARBA" id="ARBA00022840"/>
    </source>
</evidence>
<dbReference type="GO" id="GO:0005524">
    <property type="term" value="F:ATP binding"/>
    <property type="evidence" value="ECO:0007669"/>
    <property type="project" value="UniProtKB-UniRule"/>
</dbReference>
<dbReference type="PANTHER" id="PTHR23342:SF0">
    <property type="entry name" value="N-ACETYLGLUTAMATE SYNTHASE, MITOCHONDRIAL"/>
    <property type="match status" value="1"/>
</dbReference>
<feature type="binding site" evidence="9">
    <location>
        <position position="92"/>
    </location>
    <ligand>
        <name>substrate</name>
    </ligand>
</feature>
<evidence type="ECO:0000256" key="9">
    <source>
        <dbReference type="HAMAP-Rule" id="MF_00082"/>
    </source>
</evidence>
<dbReference type="AlphaFoldDB" id="A0A7C3LSS1"/>
<feature type="domain" description="Aspartate/glutamate/uridylate kinase" evidence="10">
    <location>
        <begin position="24"/>
        <end position="263"/>
    </location>
</feature>
<dbReference type="CDD" id="cd04250">
    <property type="entry name" value="AAK_NAGK-C"/>
    <property type="match status" value="1"/>
</dbReference>
<dbReference type="EC" id="2.7.2.8" evidence="9"/>
<evidence type="ECO:0000256" key="8">
    <source>
        <dbReference type="ARBA" id="ARBA00048141"/>
    </source>
</evidence>
<dbReference type="GO" id="GO:0003991">
    <property type="term" value="F:acetylglutamate kinase activity"/>
    <property type="evidence" value="ECO:0007669"/>
    <property type="project" value="UniProtKB-UniRule"/>
</dbReference>